<dbReference type="PROSITE" id="PS51257">
    <property type="entry name" value="PROKAR_LIPOPROTEIN"/>
    <property type="match status" value="1"/>
</dbReference>
<protein>
    <recommendedName>
        <fullName evidence="3">Tetratricopeptide repeat protein</fullName>
    </recommendedName>
</protein>
<reference evidence="1 2" key="1">
    <citation type="submission" date="2022-10" db="EMBL/GenBank/DDBJ databases">
        <title>paucibacter sp. hw8 Genome sequencing.</title>
        <authorList>
            <person name="Park S."/>
        </authorList>
    </citation>
    <scope>NUCLEOTIDE SEQUENCE [LARGE SCALE GENOMIC DNA]</scope>
    <source>
        <strain evidence="2">hw8</strain>
    </source>
</reference>
<gene>
    <name evidence="1" type="ORF">PRZ01_12680</name>
</gene>
<comment type="caution">
    <text evidence="1">The sequence shown here is derived from an EMBL/GenBank/DDBJ whole genome shotgun (WGS) entry which is preliminary data.</text>
</comment>
<dbReference type="RefSeq" id="WP_273597160.1">
    <property type="nucleotide sequence ID" value="NZ_JAQQXS010000010.1"/>
</dbReference>
<dbReference type="EMBL" id="JAQQXS010000010">
    <property type="protein sequence ID" value="MDC8786046.1"/>
    <property type="molecule type" value="Genomic_DNA"/>
</dbReference>
<dbReference type="SUPFAM" id="SSF48452">
    <property type="entry name" value="TPR-like"/>
    <property type="match status" value="1"/>
</dbReference>
<proteinExistence type="predicted"/>
<dbReference type="InterPro" id="IPR011990">
    <property type="entry name" value="TPR-like_helical_dom_sf"/>
</dbReference>
<name>A0ABT5KT95_9BURK</name>
<dbReference type="Gene3D" id="1.25.40.10">
    <property type="entry name" value="Tetratricopeptide repeat domain"/>
    <property type="match status" value="1"/>
</dbReference>
<sequence>MVARALLLLWSVLSLVLLGGCAGVPAESAAPVSKRFFHDELFKPLDQPVSAEQVFALSPAMQHYLAVEIAPQLRDKGRRKGLLDALYLKSELQLEYDASYTRNAAEAFAAKRGNCLSLVIMTAALAQQLNIPLRYQSVYVDEFWTRSGGAYVLSGHVNVSLGKRLSDYRQILGEPDVLTVDFLPPEDRRFQRTQLLGEQTIVAMYMNNRAAENLLDGRQDTAYWWAREALVQDPKMLSAYNTLAVIYRRSGHSAEAEWPLRHVLSQEPANLQALSNLSLILSDLGQVAESEQMAARVKELQPYPPYRYFDLGILAMHAADFKAAKSYFEQEIARSAYVAEFHFWAALANFGLGDVAAAREQMALALENSNSPKEKATYSAKLNWLNAQRVRVH</sequence>
<accession>A0ABT5KT95</accession>
<evidence type="ECO:0008006" key="3">
    <source>
        <dbReference type="Google" id="ProtNLM"/>
    </source>
</evidence>
<dbReference type="Proteomes" id="UP001219862">
    <property type="component" value="Unassembled WGS sequence"/>
</dbReference>
<keyword evidence="2" id="KW-1185">Reference proteome</keyword>
<evidence type="ECO:0000313" key="2">
    <source>
        <dbReference type="Proteomes" id="UP001219862"/>
    </source>
</evidence>
<organism evidence="1 2">
    <name type="scientific">Roseateles koreensis</name>
    <dbReference type="NCBI Taxonomy" id="2987526"/>
    <lineage>
        <taxon>Bacteria</taxon>
        <taxon>Pseudomonadati</taxon>
        <taxon>Pseudomonadota</taxon>
        <taxon>Betaproteobacteria</taxon>
        <taxon>Burkholderiales</taxon>
        <taxon>Sphaerotilaceae</taxon>
        <taxon>Roseateles</taxon>
    </lineage>
</organism>
<evidence type="ECO:0000313" key="1">
    <source>
        <dbReference type="EMBL" id="MDC8786046.1"/>
    </source>
</evidence>